<proteinExistence type="predicted"/>
<accession>A0AAD5X6U8</accession>
<evidence type="ECO:0000313" key="2">
    <source>
        <dbReference type="Proteomes" id="UP001211907"/>
    </source>
</evidence>
<reference evidence="1" key="1">
    <citation type="submission" date="2020-05" db="EMBL/GenBank/DDBJ databases">
        <title>Phylogenomic resolution of chytrid fungi.</title>
        <authorList>
            <person name="Stajich J.E."/>
            <person name="Amses K."/>
            <person name="Simmons R."/>
            <person name="Seto K."/>
            <person name="Myers J."/>
            <person name="Bonds A."/>
            <person name="Quandt C.A."/>
            <person name="Barry K."/>
            <person name="Liu P."/>
            <person name="Grigoriev I."/>
            <person name="Longcore J.E."/>
            <person name="James T.Y."/>
        </authorList>
    </citation>
    <scope>NUCLEOTIDE SEQUENCE</scope>
    <source>
        <strain evidence="1">JEL0513</strain>
    </source>
</reference>
<protein>
    <submittedName>
        <fullName evidence="1">Uncharacterized protein</fullName>
    </submittedName>
</protein>
<name>A0AAD5X6U8_9FUNG</name>
<comment type="caution">
    <text evidence="1">The sequence shown here is derived from an EMBL/GenBank/DDBJ whole genome shotgun (WGS) entry which is preliminary data.</text>
</comment>
<gene>
    <name evidence="1" type="ORF">HK100_010844</name>
</gene>
<dbReference type="AlphaFoldDB" id="A0AAD5X6U8"/>
<dbReference type="EMBL" id="JADGJH010006138">
    <property type="protein sequence ID" value="KAJ3078061.1"/>
    <property type="molecule type" value="Genomic_DNA"/>
</dbReference>
<evidence type="ECO:0000313" key="1">
    <source>
        <dbReference type="EMBL" id="KAJ3078061.1"/>
    </source>
</evidence>
<dbReference type="Proteomes" id="UP001211907">
    <property type="component" value="Unassembled WGS sequence"/>
</dbReference>
<sequence length="119" mass="13903">MKFEAEPEKFLGINIWRDRIQKQIAINQYDYIMDMIDRYGPTPANQRFNVPITPEFEHEPNESDELMDVKSYQELVGSIMHATTTRKDISYAASIAAIYMSKPKSKASRKNYVYSLKMI</sequence>
<organism evidence="1 2">
    <name type="scientific">Physocladia obscura</name>
    <dbReference type="NCBI Taxonomy" id="109957"/>
    <lineage>
        <taxon>Eukaryota</taxon>
        <taxon>Fungi</taxon>
        <taxon>Fungi incertae sedis</taxon>
        <taxon>Chytridiomycota</taxon>
        <taxon>Chytridiomycota incertae sedis</taxon>
        <taxon>Chytridiomycetes</taxon>
        <taxon>Chytridiales</taxon>
        <taxon>Chytriomycetaceae</taxon>
        <taxon>Physocladia</taxon>
    </lineage>
</organism>
<keyword evidence="2" id="KW-1185">Reference proteome</keyword>